<evidence type="ECO:0000259" key="4">
    <source>
        <dbReference type="PROSITE" id="PS50835"/>
    </source>
</evidence>
<dbReference type="Pfam" id="PF14312">
    <property type="entry name" value="FG-GAP_2"/>
    <property type="match status" value="11"/>
</dbReference>
<dbReference type="InterPro" id="IPR007110">
    <property type="entry name" value="Ig-like_dom"/>
</dbReference>
<evidence type="ECO:0000256" key="2">
    <source>
        <dbReference type="ARBA" id="ARBA00022737"/>
    </source>
</evidence>
<dbReference type="SUPFAM" id="SSF49313">
    <property type="entry name" value="Cadherin-like"/>
    <property type="match status" value="1"/>
</dbReference>
<dbReference type="InterPro" id="IPR015919">
    <property type="entry name" value="Cadherin-like_sf"/>
</dbReference>
<dbReference type="InterPro" id="IPR003599">
    <property type="entry name" value="Ig_sub"/>
</dbReference>
<keyword evidence="2" id="KW-0677">Repeat</keyword>
<keyword evidence="6" id="KW-1185">Reference proteome</keyword>
<dbReference type="Gene3D" id="2.130.10.130">
    <property type="entry name" value="Integrin alpha, N-terminal"/>
    <property type="match status" value="4"/>
</dbReference>
<feature type="domain" description="Ig-like" evidence="4">
    <location>
        <begin position="1438"/>
        <end position="1530"/>
    </location>
</feature>
<dbReference type="SUPFAM" id="SSF50965">
    <property type="entry name" value="Galactose oxidase, central domain"/>
    <property type="match status" value="2"/>
</dbReference>
<dbReference type="SMART" id="SM00408">
    <property type="entry name" value="IGc2"/>
    <property type="match status" value="2"/>
</dbReference>
<keyword evidence="3" id="KW-0325">Glycoprotein</keyword>
<evidence type="ECO:0000256" key="3">
    <source>
        <dbReference type="ARBA" id="ARBA00023180"/>
    </source>
</evidence>
<dbReference type="EMBL" id="BKAG01000002">
    <property type="protein sequence ID" value="GEP41222.1"/>
    <property type="molecule type" value="Genomic_DNA"/>
</dbReference>
<dbReference type="GO" id="GO:0016020">
    <property type="term" value="C:membrane"/>
    <property type="evidence" value="ECO:0007669"/>
    <property type="project" value="InterPro"/>
</dbReference>
<dbReference type="NCBIfam" id="NF041518">
    <property type="entry name" value="choice_anch_Q"/>
    <property type="match status" value="1"/>
</dbReference>
<dbReference type="InterPro" id="IPR036179">
    <property type="entry name" value="Ig-like_dom_sf"/>
</dbReference>
<dbReference type="InterPro" id="IPR003598">
    <property type="entry name" value="Ig_sub2"/>
</dbReference>
<dbReference type="InterPro" id="IPR013783">
    <property type="entry name" value="Ig-like_fold"/>
</dbReference>
<gene>
    <name evidence="5" type="ORF">BGE01nite_05130</name>
</gene>
<protein>
    <recommendedName>
        <fullName evidence="4">Ig-like domain-containing protein</fullName>
    </recommendedName>
</protein>
<dbReference type="InterPro" id="IPR013517">
    <property type="entry name" value="FG-GAP"/>
</dbReference>
<dbReference type="PROSITE" id="PS50835">
    <property type="entry name" value="IG_LIKE"/>
    <property type="match status" value="2"/>
</dbReference>
<proteinExistence type="predicted"/>
<dbReference type="Proteomes" id="UP000321577">
    <property type="component" value="Unassembled WGS sequence"/>
</dbReference>
<evidence type="ECO:0000313" key="6">
    <source>
        <dbReference type="Proteomes" id="UP000321577"/>
    </source>
</evidence>
<sequence length="2005" mass="202471">MALLPTSSSAQAPDTLLYPIPPPAGVQSGAQTGAAVATDGVRTVVGSPQDDTLANNAGVARIYDAVSGVLLYELPNPAPAANDSFGGAVAISGARVVVAAPNDDLGSSNAGTAYVFDLAGANPTVPTVVLGAPSPQGGANFGYAVAISGNLVVAGAYDYNTSVDGAGRAWVFDLGSATPATPVHTLDSPSQATSEEFGVSVAISGTKIVIAARRDDTSATDAGIAYVFDVGSGTPTTPLHTLLNPTPQGADLFGTSVGISGSYVAVGADRDNTAFVDAGAVYVYHLAGATPATPIATVNNPTPAASDFFGISLALSGSRLVVAAHRDDTGATDAGSAYVYDLTPTSATLSHSLFNPSPGVDDLFGFSVAIAGTTVVVGANQDDDIARDSGAAYSYNLASGTPTSPVITWNEAGPSGGDEFGNSVAISGNRLVIGAPSNDTDVPNGGIVYVYDLAGSTPDTPVLTLHNPDPAADDNFGYTVAISGSRLAVSAYQDDTAGAGAGAVYVYDLDGATPDVPVYSLYEPVPSAQFGLSLDISGTRLVVGAIFSDVGATDAGSAYVYDLTGATPATPVFTLNNPAPSASDNFGRAVGISGSRVVVGAYFDDATGSNSGIAYVYDLSSGTPTTPTTLNNPSPASNDWFGRSLSVSGSLVVIGAWNDDTGAANTGSAYVYDFSSGTPTTPAFTLNNPDLGVGANFSGTVDISGSRVLVAAFLDDFAALNSGSVYLYDLAGGTPLSPVTIFRNPSPDEDDEFGQSVALDGPFSVVGAHHDDIVSANKGYAYVYGQPPTVTTPTSASISTTSAILGGNVISDGGGAITERGVVYSIQLLNGSPQLGGANVTKVTASGTTGVFTANSGVLEVGVTYAFAAYATNAAGTGYTSTGTFTTLGVGNTDNGGPGSLRQALLAAAANPGPDNIVFNTNLSGQTITLASELQVTDNDDVTLDGGNVIPGIKITGSTRLISQASNGMLTLRGLTLTGGNSNSNGGAISSVGTLVLENCTLVGNFAETGGAVFSNGSLTLTNCTFTENSATSGGAVYHLGTLEVKHCTITANLAQNGGGIYVASGTWTLANSIVAGNIFSTSGNGRDIANSGKLTRLGGNIVQDLFNSIGAGTDGGPDAINAPPFVSPLADNYGPTETMAPHPTSAAIDQASVLSTPLTTDQRGFPRPLGLRPDIGAMEGAVIMVTTAVDELDPPGTPGSGVSLREALRDAPPSGAVIAFDRAVFSGLTPTTNTLTLTKGPLPASSSLLYGLPNPGGITLVNAPVIIAQPQSLSQAAGTTAVFTVAAPDVNNAYTHQWRKNGVSIPLAIGSTLTLNNITEDDEAVYDVRLFRANLVGPLMVDVRYANAAEIVSQPASLIVDTAPLGIQRGPANAMIALGSSHTLSVVASGPGTLTYQWLLQGKNISGATSRTYTIAKAALTHAGAYQCLVKTGTQLPGVFSAAAEIGVVDTAVKTFHLKAGATFTALVNAAGNGPLSYAWLKNGGSTTFNTKTFTIKPVAAGDAGLYTCTVTGAAGVFTGGAPTRLTVSNAAPQIMKPLTPPPAVIGQNYFYQIPIASVAGAPATAFTVGGLPPGMTWDKLTGIISGRPTASTKPLGYPLTIKASNPFSSDSTTTTLLVNVVPATAVGTFAGPLERSTLNDNLGGRFDLVTTASGACSGSVTLGARAKIPFTNQLLLSSGVGDVILRANIPGITLPDKTVLTAYIEVFALDQRAVLTLVHPTLGTTLLTAAWRNSWTKTKPATAYAATYTARLDPENVGTSPRGYGFATLSVAADGSVKLSGKLPDGSGITDGGFVGPEGQLMLFNLLYTKRGSLVGPLQITPAPLLPDNTLDGTLSWFKPAPLPKSTDTVYKDGFGPLNVAVAGSPYIAPAKGQRVMGLGTAPNPNAKMAFTLGGLSPEFEQFMHISNPSAIGLTNKATIVSPVFNGTKVTLLDAAKGLIGGNFTIAGASTALDRPAPFEGLIVKIGATTRGYGYFLLPSVPVGLEKVATSPKLSGRVVLGAP</sequence>
<dbReference type="PANTHER" id="PTHR36220:SF1">
    <property type="entry name" value="GAMMA TUBULIN COMPLEX COMPONENT C-TERMINAL DOMAIN-CONTAINING PROTEIN"/>
    <property type="match status" value="1"/>
</dbReference>
<dbReference type="InterPro" id="IPR011050">
    <property type="entry name" value="Pectin_lyase_fold/virulence"/>
</dbReference>
<name>A0A512M3B6_9BACT</name>
<dbReference type="CDD" id="cd00096">
    <property type="entry name" value="Ig"/>
    <property type="match status" value="1"/>
</dbReference>
<dbReference type="InterPro" id="IPR013519">
    <property type="entry name" value="Int_alpha_beta-p"/>
</dbReference>
<dbReference type="RefSeq" id="WP_170266537.1">
    <property type="nucleotide sequence ID" value="NZ_BKAG01000002.1"/>
</dbReference>
<dbReference type="GO" id="GO:0005509">
    <property type="term" value="F:calcium ion binding"/>
    <property type="evidence" value="ECO:0007669"/>
    <property type="project" value="InterPro"/>
</dbReference>
<dbReference type="InterPro" id="IPR028994">
    <property type="entry name" value="Integrin_alpha_N"/>
</dbReference>
<evidence type="ECO:0000313" key="5">
    <source>
        <dbReference type="EMBL" id="GEP41222.1"/>
    </source>
</evidence>
<dbReference type="Gene3D" id="2.60.40.10">
    <property type="entry name" value="Immunoglobulins"/>
    <property type="match status" value="4"/>
</dbReference>
<accession>A0A512M3B6</accession>
<evidence type="ECO:0000256" key="1">
    <source>
        <dbReference type="ARBA" id="ARBA00022729"/>
    </source>
</evidence>
<keyword evidence="1" id="KW-0732">Signal</keyword>
<organism evidence="5 6">
    <name type="scientific">Brevifollis gellanilyticus</name>
    <dbReference type="NCBI Taxonomy" id="748831"/>
    <lineage>
        <taxon>Bacteria</taxon>
        <taxon>Pseudomonadati</taxon>
        <taxon>Verrucomicrobiota</taxon>
        <taxon>Verrucomicrobiia</taxon>
        <taxon>Verrucomicrobiales</taxon>
        <taxon>Verrucomicrobiaceae</taxon>
    </lineage>
</organism>
<dbReference type="SUPFAM" id="SSF48726">
    <property type="entry name" value="Immunoglobulin"/>
    <property type="match status" value="2"/>
</dbReference>
<dbReference type="SUPFAM" id="SSF51126">
    <property type="entry name" value="Pectin lyase-like"/>
    <property type="match status" value="1"/>
</dbReference>
<dbReference type="SMART" id="SM00409">
    <property type="entry name" value="IG"/>
    <property type="match status" value="3"/>
</dbReference>
<dbReference type="PANTHER" id="PTHR36220">
    <property type="entry name" value="UNNAMED PRODUCT"/>
    <property type="match status" value="1"/>
</dbReference>
<comment type="caution">
    <text evidence="5">The sequence shown here is derived from an EMBL/GenBank/DDBJ whole genome shotgun (WGS) entry which is preliminary data.</text>
</comment>
<dbReference type="SUPFAM" id="SSF75011">
    <property type="entry name" value="3-carboxy-cis,cis-mucoante lactonizing enzyme"/>
    <property type="match status" value="1"/>
</dbReference>
<dbReference type="InterPro" id="IPR011043">
    <property type="entry name" value="Gal_Oxase/kelch_b-propeller"/>
</dbReference>
<feature type="domain" description="Ig-like" evidence="4">
    <location>
        <begin position="1356"/>
        <end position="1431"/>
    </location>
</feature>
<dbReference type="SMART" id="SM00191">
    <property type="entry name" value="Int_alpha"/>
    <property type="match status" value="11"/>
</dbReference>
<dbReference type="InterPro" id="IPR059226">
    <property type="entry name" value="Choice_anch_Q_dom"/>
</dbReference>
<reference evidence="5 6" key="1">
    <citation type="submission" date="2019-07" db="EMBL/GenBank/DDBJ databases">
        <title>Whole genome shotgun sequence of Brevifollis gellanilyticus NBRC 108608.</title>
        <authorList>
            <person name="Hosoyama A."/>
            <person name="Uohara A."/>
            <person name="Ohji S."/>
            <person name="Ichikawa N."/>
        </authorList>
    </citation>
    <scope>NUCLEOTIDE SEQUENCE [LARGE SCALE GENOMIC DNA]</scope>
    <source>
        <strain evidence="5 6">NBRC 108608</strain>
    </source>
</reference>